<dbReference type="EMBL" id="FLRC01000022">
    <property type="protein sequence ID" value="SBT25768.1"/>
    <property type="molecule type" value="Genomic_DNA"/>
</dbReference>
<dbReference type="InterPro" id="IPR036661">
    <property type="entry name" value="Luciferase-like_sf"/>
</dbReference>
<reference evidence="7 8" key="2">
    <citation type="submission" date="2017-08" db="EMBL/GenBank/DDBJ databases">
        <authorList>
            <person name="de Groot N.N."/>
        </authorList>
    </citation>
    <scope>NUCLEOTIDE SEQUENCE [LARGE SCALE GENOMIC DNA]</scope>
    <source>
        <strain evidence="7">Orrdi1</strain>
    </source>
</reference>
<keyword evidence="2" id="KW-0288">FMN</keyword>
<dbReference type="Proteomes" id="UP000078558">
    <property type="component" value="Chromosome I"/>
</dbReference>
<dbReference type="PANTHER" id="PTHR42847:SF4">
    <property type="entry name" value="ALKANESULFONATE MONOOXYGENASE-RELATED"/>
    <property type="match status" value="1"/>
</dbReference>
<sequence length="392" mass="42644">MGIDDKPKDKDMSIQLHWYLPTNGDSRDITGSGDDSHRIKGVAGDFRAPTLDYLKLVAGAAETLGFSSVLTPTGTWCEDAWITTAALSQHTRRLKFLVAFRPGFISPTLAAHQAATLQRLTGGRLNINIVTGGDPVEQKRFGDHASHDERYARTGEFLHIFRSLGAQAVAGPALDFSGDHYRIEGARLSASPHPAPPVFFGGASPAAEHVAARHADVYLAWGETPAQIRERQARVSALAREHGRSLAFGIRLHVISRDTEAEAWAQADRLLARVDPARVSEALALFSRTESVGQQRMTGFVREHGERIVQEGLSARSLEIAPNLWAGYGLVRGGAGTALVGSHTQIADRIAEYHALGLTHFILSGQPHMEEAYWFAEGAGSVLRERGLWQPD</sequence>
<dbReference type="InterPro" id="IPR011251">
    <property type="entry name" value="Luciferase-like_dom"/>
</dbReference>
<evidence type="ECO:0000313" key="8">
    <source>
        <dbReference type="Proteomes" id="UP000078558"/>
    </source>
</evidence>
<keyword evidence="3 6" id="KW-0560">Oxidoreductase</keyword>
<dbReference type="AlphaFoldDB" id="A0A1C3K2V5"/>
<keyword evidence="4 6" id="KW-0503">Monooxygenase</keyword>
<evidence type="ECO:0000256" key="4">
    <source>
        <dbReference type="ARBA" id="ARBA00023033"/>
    </source>
</evidence>
<keyword evidence="1" id="KW-0285">Flavoprotein</keyword>
<dbReference type="GO" id="GO:0008726">
    <property type="term" value="F:alkanesulfonate monooxygenase activity"/>
    <property type="evidence" value="ECO:0007669"/>
    <property type="project" value="UniProtKB-EC"/>
</dbReference>
<feature type="domain" description="Luciferase-like" evidence="5">
    <location>
        <begin position="32"/>
        <end position="360"/>
    </location>
</feature>
<dbReference type="STRING" id="1851544.ODI_01395"/>
<keyword evidence="8" id="KW-1185">Reference proteome</keyword>
<dbReference type="Gene3D" id="3.20.20.30">
    <property type="entry name" value="Luciferase-like domain"/>
    <property type="match status" value="1"/>
</dbReference>
<protein>
    <submittedName>
        <fullName evidence="6">Alkanesulfonate monooxygenase</fullName>
        <ecNumber evidence="6">1.14.14.5</ecNumber>
    </submittedName>
</protein>
<organism evidence="6 8">
    <name type="scientific">Orrella dioscoreae</name>
    <dbReference type="NCBI Taxonomy" id="1851544"/>
    <lineage>
        <taxon>Bacteria</taxon>
        <taxon>Pseudomonadati</taxon>
        <taxon>Pseudomonadota</taxon>
        <taxon>Betaproteobacteria</taxon>
        <taxon>Burkholderiales</taxon>
        <taxon>Alcaligenaceae</taxon>
        <taxon>Orrella</taxon>
    </lineage>
</organism>
<gene>
    <name evidence="6" type="ORF">ODI_01395</name>
    <name evidence="7" type="ORF">ODI_R3870</name>
</gene>
<dbReference type="InterPro" id="IPR050172">
    <property type="entry name" value="SsuD_RutA_monooxygenase"/>
</dbReference>
<evidence type="ECO:0000313" key="7">
    <source>
        <dbReference type="EMBL" id="SOE52030.1"/>
    </source>
</evidence>
<dbReference type="EC" id="1.14.14.5" evidence="6"/>
<accession>A0A1C3K2V5</accession>
<evidence type="ECO:0000313" key="6">
    <source>
        <dbReference type="EMBL" id="SBT25768.1"/>
    </source>
</evidence>
<name>A0A1C3K2V5_9BURK</name>
<dbReference type="PANTHER" id="PTHR42847">
    <property type="entry name" value="ALKANESULFONATE MONOOXYGENASE"/>
    <property type="match status" value="1"/>
</dbReference>
<evidence type="ECO:0000256" key="2">
    <source>
        <dbReference type="ARBA" id="ARBA00022643"/>
    </source>
</evidence>
<evidence type="ECO:0000256" key="1">
    <source>
        <dbReference type="ARBA" id="ARBA00022630"/>
    </source>
</evidence>
<reference evidence="6 8" key="1">
    <citation type="submission" date="2016-06" db="EMBL/GenBank/DDBJ databases">
        <authorList>
            <person name="Kjaerup R.B."/>
            <person name="Dalgaard T.S."/>
            <person name="Juul-Madsen H.R."/>
        </authorList>
    </citation>
    <scope>NUCLEOTIDE SEQUENCE [LARGE SCALE GENOMIC DNA]</scope>
    <source>
        <strain evidence="6">Orrdi1</strain>
    </source>
</reference>
<dbReference type="SUPFAM" id="SSF51679">
    <property type="entry name" value="Bacterial luciferase-like"/>
    <property type="match status" value="1"/>
</dbReference>
<dbReference type="CDD" id="cd01094">
    <property type="entry name" value="Alkanesulfonate_monoxygenase"/>
    <property type="match status" value="1"/>
</dbReference>
<dbReference type="GO" id="GO:0046306">
    <property type="term" value="P:alkanesulfonate catabolic process"/>
    <property type="evidence" value="ECO:0007669"/>
    <property type="project" value="TreeGrafter"/>
</dbReference>
<evidence type="ECO:0000256" key="3">
    <source>
        <dbReference type="ARBA" id="ARBA00023002"/>
    </source>
</evidence>
<dbReference type="KEGG" id="odi:ODI_R3870"/>
<proteinExistence type="predicted"/>
<dbReference type="Pfam" id="PF00296">
    <property type="entry name" value="Bac_luciferase"/>
    <property type="match status" value="1"/>
</dbReference>
<evidence type="ECO:0000259" key="5">
    <source>
        <dbReference type="Pfam" id="PF00296"/>
    </source>
</evidence>
<dbReference type="EMBL" id="LT907988">
    <property type="protein sequence ID" value="SOE52030.1"/>
    <property type="molecule type" value="Genomic_DNA"/>
</dbReference>
<dbReference type="RefSeq" id="WP_197707114.1">
    <property type="nucleotide sequence ID" value="NZ_LT907988.1"/>
</dbReference>